<gene>
    <name evidence="1" type="ORF">BST26_12360</name>
</gene>
<name>A0A1X0DBX0_9MYCO</name>
<reference evidence="1 2" key="1">
    <citation type="submission" date="2016-12" db="EMBL/GenBank/DDBJ databases">
        <title>The new phylogeny of genus Mycobacterium.</title>
        <authorList>
            <person name="Tortoli E."/>
            <person name="Trovato A."/>
            <person name="Cirillo D.M."/>
        </authorList>
    </citation>
    <scope>NUCLEOTIDE SEQUENCE [LARGE SCALE GENOMIC DNA]</scope>
    <source>
        <strain evidence="1 2">DSM 45130</strain>
    </source>
</reference>
<accession>A0A1X0DBX0</accession>
<proteinExistence type="predicted"/>
<dbReference type="RefSeq" id="WP_083031319.1">
    <property type="nucleotide sequence ID" value="NZ_AP022618.1"/>
</dbReference>
<dbReference type="AlphaFoldDB" id="A0A1X0DBX0"/>
<dbReference type="OrthoDB" id="4639339at2"/>
<protein>
    <submittedName>
        <fullName evidence="1">Uncharacterized protein</fullName>
    </submittedName>
</protein>
<dbReference type="Proteomes" id="UP000192801">
    <property type="component" value="Unassembled WGS sequence"/>
</dbReference>
<sequence length="288" mass="30059">MTRRVSSAIPQTLAGLGVIAVGLTCAPNALAGTPMERMIARVTAVRSNAGCAPLHWDPVADQVASKVNSPDAAGTTYFNDPAKGFAELGVTVDAAIARAAVDDREDPTTDQLIDHASAVIRDCTYTTVGISFWRDDNQDMDYETVVLSTDFKQAAAQPNVVAKLPNIETNLPQGQLVPVDKPADPPVDQSVTYTLKATGLPVSSINISYLGDNDQLITDNNIAVIAGWTWTKTVKPKGAPVLKVSANSPGLVGLTLECSANSNIAANTKTGTVHFSGGLTPVGDQSCG</sequence>
<keyword evidence="2" id="KW-1185">Reference proteome</keyword>
<evidence type="ECO:0000313" key="2">
    <source>
        <dbReference type="Proteomes" id="UP000192801"/>
    </source>
</evidence>
<dbReference type="STRING" id="444597.BST26_12360"/>
<organism evidence="1 2">
    <name type="scientific">Mycolicibacterium insubricum</name>
    <dbReference type="NCBI Taxonomy" id="444597"/>
    <lineage>
        <taxon>Bacteria</taxon>
        <taxon>Bacillati</taxon>
        <taxon>Actinomycetota</taxon>
        <taxon>Actinomycetes</taxon>
        <taxon>Mycobacteriales</taxon>
        <taxon>Mycobacteriaceae</taxon>
        <taxon>Mycolicibacterium</taxon>
    </lineage>
</organism>
<evidence type="ECO:0000313" key="1">
    <source>
        <dbReference type="EMBL" id="ORA69904.1"/>
    </source>
</evidence>
<dbReference type="EMBL" id="MVHS01000027">
    <property type="protein sequence ID" value="ORA69904.1"/>
    <property type="molecule type" value="Genomic_DNA"/>
</dbReference>
<comment type="caution">
    <text evidence="1">The sequence shown here is derived from an EMBL/GenBank/DDBJ whole genome shotgun (WGS) entry which is preliminary data.</text>
</comment>